<evidence type="ECO:0000256" key="5">
    <source>
        <dbReference type="ARBA" id="ARBA00023002"/>
    </source>
</evidence>
<dbReference type="CDD" id="cd00567">
    <property type="entry name" value="ACAD"/>
    <property type="match status" value="1"/>
</dbReference>
<dbReference type="OrthoDB" id="9775090at2"/>
<dbReference type="InterPro" id="IPR013786">
    <property type="entry name" value="AcylCoA_DH/ox_N"/>
</dbReference>
<evidence type="ECO:0000313" key="11">
    <source>
        <dbReference type="Proteomes" id="UP000057737"/>
    </source>
</evidence>
<dbReference type="AlphaFoldDB" id="A0A120FGL6"/>
<dbReference type="FunFam" id="1.10.540.10:FF:000013">
    <property type="entry name" value="Acyl-CoA dehydrogenase"/>
    <property type="match status" value="1"/>
</dbReference>
<keyword evidence="3 6" id="KW-0285">Flavoprotein</keyword>
<dbReference type="Pfam" id="PF02771">
    <property type="entry name" value="Acyl-CoA_dh_N"/>
    <property type="match status" value="1"/>
</dbReference>
<dbReference type="InterPro" id="IPR036250">
    <property type="entry name" value="AcylCo_DH-like_C"/>
</dbReference>
<reference evidence="10 11" key="1">
    <citation type="submission" date="2015-11" db="EMBL/GenBank/DDBJ databases">
        <title>Draft Genome Sequence of the Strain BR 10303 (Bradyrhizobium sp.) isolated from nodules of Centrolobium paraense.</title>
        <authorList>
            <person name="Zelli J.E."/>
            <person name="Simoes-Araujo J.L."/>
            <person name="Barauna A.C."/>
            <person name="Silva K."/>
        </authorList>
    </citation>
    <scope>NUCLEOTIDE SEQUENCE [LARGE SCALE GENOMIC DNA]</scope>
    <source>
        <strain evidence="10 11">BR 10303</strain>
    </source>
</reference>
<evidence type="ECO:0000313" key="10">
    <source>
        <dbReference type="EMBL" id="KWV44552.1"/>
    </source>
</evidence>
<dbReference type="Pfam" id="PF00441">
    <property type="entry name" value="Acyl-CoA_dh_1"/>
    <property type="match status" value="1"/>
</dbReference>
<evidence type="ECO:0000256" key="6">
    <source>
        <dbReference type="RuleBase" id="RU362125"/>
    </source>
</evidence>
<keyword evidence="11" id="KW-1185">Reference proteome</keyword>
<comment type="caution">
    <text evidence="10">The sequence shown here is derived from an EMBL/GenBank/DDBJ whole genome shotgun (WGS) entry which is preliminary data.</text>
</comment>
<organism evidence="10 11">
    <name type="scientific">Bradyrhizobium macuxiense</name>
    <dbReference type="NCBI Taxonomy" id="1755647"/>
    <lineage>
        <taxon>Bacteria</taxon>
        <taxon>Pseudomonadati</taxon>
        <taxon>Pseudomonadota</taxon>
        <taxon>Alphaproteobacteria</taxon>
        <taxon>Hyphomicrobiales</taxon>
        <taxon>Nitrobacteraceae</taxon>
        <taxon>Bradyrhizobium</taxon>
    </lineage>
</organism>
<proteinExistence type="inferred from homology"/>
<dbReference type="Gene3D" id="1.10.540.10">
    <property type="entry name" value="Acyl-CoA dehydrogenase/oxidase, N-terminal domain"/>
    <property type="match status" value="1"/>
</dbReference>
<dbReference type="Pfam" id="PF02770">
    <property type="entry name" value="Acyl-CoA_dh_M"/>
    <property type="match status" value="1"/>
</dbReference>
<evidence type="ECO:0000256" key="4">
    <source>
        <dbReference type="ARBA" id="ARBA00022827"/>
    </source>
</evidence>
<comment type="similarity">
    <text evidence="2 6">Belongs to the acyl-CoA dehydrogenase family.</text>
</comment>
<comment type="cofactor">
    <cofactor evidence="1 6">
        <name>FAD</name>
        <dbReference type="ChEBI" id="CHEBI:57692"/>
    </cofactor>
</comment>
<dbReference type="PANTHER" id="PTHR43884">
    <property type="entry name" value="ACYL-COA DEHYDROGENASE"/>
    <property type="match status" value="1"/>
</dbReference>
<evidence type="ECO:0000259" key="7">
    <source>
        <dbReference type="Pfam" id="PF00441"/>
    </source>
</evidence>
<dbReference type="InterPro" id="IPR009075">
    <property type="entry name" value="AcylCo_DH/oxidase_C"/>
</dbReference>
<dbReference type="InterPro" id="IPR006091">
    <property type="entry name" value="Acyl-CoA_Oxase/DH_mid-dom"/>
</dbReference>
<dbReference type="InterPro" id="IPR009100">
    <property type="entry name" value="AcylCoA_DH/oxidase_NM_dom_sf"/>
</dbReference>
<dbReference type="Gene3D" id="1.20.140.10">
    <property type="entry name" value="Butyryl-CoA Dehydrogenase, subunit A, domain 3"/>
    <property type="match status" value="1"/>
</dbReference>
<accession>A0A120FGL6</accession>
<sequence>MALVLTEEQSMLRDSARGLISDKAPVSHLRQLRDSKDATGFSRDLWKTFAEMGFSGLLVPEKFGGSGLGCVEAGVVMEEIGRTLMPSPFLATSVVAASALSRGGSEAQKAQHLPKISDGSLLAALAVDEGAKHRPLQTSLQAARSGNGFKLSGDKAFVVDGHTADLLIVAARTAGAAGDRNGLTLFLVDPKSKGLAVERTAMVDSHNAARIAFDNVEVNADSVLGEVDQGYGLLEGVLNIGRGAVASEMVGLGEEVFGRTVTYLKERKQFGKAIGEFQALQHRAAQLYIEIEITRAAVLKALQALDADADKAGTAVAVAKARAGTTATQAVQEGVQMHGGMGMTDQFDIGFFMKRARVCQELFGDSNFHADQLARGKGY</sequence>
<keyword evidence="4 6" id="KW-0274">FAD</keyword>
<dbReference type="GO" id="GO:0003995">
    <property type="term" value="F:acyl-CoA dehydrogenase activity"/>
    <property type="evidence" value="ECO:0007669"/>
    <property type="project" value="TreeGrafter"/>
</dbReference>
<dbReference type="GO" id="GO:0050660">
    <property type="term" value="F:flavin adenine dinucleotide binding"/>
    <property type="evidence" value="ECO:0007669"/>
    <property type="project" value="InterPro"/>
</dbReference>
<gene>
    <name evidence="10" type="ORF">AS156_24170</name>
</gene>
<evidence type="ECO:0000256" key="3">
    <source>
        <dbReference type="ARBA" id="ARBA00022630"/>
    </source>
</evidence>
<feature type="domain" description="Acyl-CoA dehydrogenase/oxidase C-terminal" evidence="7">
    <location>
        <begin position="229"/>
        <end position="376"/>
    </location>
</feature>
<evidence type="ECO:0000256" key="1">
    <source>
        <dbReference type="ARBA" id="ARBA00001974"/>
    </source>
</evidence>
<dbReference type="PANTHER" id="PTHR43884:SF20">
    <property type="entry name" value="ACYL-COA DEHYDROGENASE FADE28"/>
    <property type="match status" value="1"/>
</dbReference>
<dbReference type="Proteomes" id="UP000057737">
    <property type="component" value="Unassembled WGS sequence"/>
</dbReference>
<protein>
    <submittedName>
        <fullName evidence="10">Acyl-CoA dehydrogenase</fullName>
    </submittedName>
</protein>
<dbReference type="SUPFAM" id="SSF56645">
    <property type="entry name" value="Acyl-CoA dehydrogenase NM domain-like"/>
    <property type="match status" value="1"/>
</dbReference>
<feature type="domain" description="Acyl-CoA dehydrogenase/oxidase N-terminal" evidence="9">
    <location>
        <begin position="6"/>
        <end position="119"/>
    </location>
</feature>
<dbReference type="SUPFAM" id="SSF47203">
    <property type="entry name" value="Acyl-CoA dehydrogenase C-terminal domain-like"/>
    <property type="match status" value="1"/>
</dbReference>
<dbReference type="InterPro" id="IPR037069">
    <property type="entry name" value="AcylCoA_DH/ox_N_sf"/>
</dbReference>
<evidence type="ECO:0000256" key="2">
    <source>
        <dbReference type="ARBA" id="ARBA00009347"/>
    </source>
</evidence>
<keyword evidence="5 6" id="KW-0560">Oxidoreductase</keyword>
<dbReference type="InterPro" id="IPR046373">
    <property type="entry name" value="Acyl-CoA_Oxase/DH_mid-dom_sf"/>
</dbReference>
<dbReference type="Gene3D" id="2.40.110.10">
    <property type="entry name" value="Butyryl-CoA Dehydrogenase, subunit A, domain 2"/>
    <property type="match status" value="1"/>
</dbReference>
<evidence type="ECO:0000259" key="9">
    <source>
        <dbReference type="Pfam" id="PF02771"/>
    </source>
</evidence>
<dbReference type="EMBL" id="LNCU01000128">
    <property type="protein sequence ID" value="KWV44552.1"/>
    <property type="molecule type" value="Genomic_DNA"/>
</dbReference>
<feature type="domain" description="Acyl-CoA oxidase/dehydrogenase middle" evidence="8">
    <location>
        <begin position="130"/>
        <end position="216"/>
    </location>
</feature>
<dbReference type="RefSeq" id="WP_066515835.1">
    <property type="nucleotide sequence ID" value="NZ_LNCU01000128.1"/>
</dbReference>
<evidence type="ECO:0000259" key="8">
    <source>
        <dbReference type="Pfam" id="PF02770"/>
    </source>
</evidence>
<name>A0A120FGL6_9BRAD</name>